<comment type="caution">
    <text evidence="2">The sequence shown here is derived from an EMBL/GenBank/DDBJ whole genome shotgun (WGS) entry which is preliminary data.</text>
</comment>
<keyword evidence="3" id="KW-1185">Reference proteome</keyword>
<dbReference type="Proteomes" id="UP001152888">
    <property type="component" value="Unassembled WGS sequence"/>
</dbReference>
<evidence type="ECO:0000256" key="1">
    <source>
        <dbReference type="SAM" id="SignalP"/>
    </source>
</evidence>
<feature type="chain" id="PRO_5040503386" evidence="1">
    <location>
        <begin position="21"/>
        <end position="60"/>
    </location>
</feature>
<reference evidence="2" key="1">
    <citation type="submission" date="2022-03" db="EMBL/GenBank/DDBJ databases">
        <authorList>
            <person name="Sayadi A."/>
        </authorList>
    </citation>
    <scope>NUCLEOTIDE SEQUENCE</scope>
</reference>
<dbReference type="AlphaFoldDB" id="A0A9P0K9P8"/>
<organism evidence="2 3">
    <name type="scientific">Acanthoscelides obtectus</name>
    <name type="common">Bean weevil</name>
    <name type="synonym">Bruchus obtectus</name>
    <dbReference type="NCBI Taxonomy" id="200917"/>
    <lineage>
        <taxon>Eukaryota</taxon>
        <taxon>Metazoa</taxon>
        <taxon>Ecdysozoa</taxon>
        <taxon>Arthropoda</taxon>
        <taxon>Hexapoda</taxon>
        <taxon>Insecta</taxon>
        <taxon>Pterygota</taxon>
        <taxon>Neoptera</taxon>
        <taxon>Endopterygota</taxon>
        <taxon>Coleoptera</taxon>
        <taxon>Polyphaga</taxon>
        <taxon>Cucujiformia</taxon>
        <taxon>Chrysomeloidea</taxon>
        <taxon>Chrysomelidae</taxon>
        <taxon>Bruchinae</taxon>
        <taxon>Bruchini</taxon>
        <taxon>Acanthoscelides</taxon>
    </lineage>
</organism>
<feature type="signal peptide" evidence="1">
    <location>
        <begin position="1"/>
        <end position="20"/>
    </location>
</feature>
<proteinExistence type="predicted"/>
<gene>
    <name evidence="2" type="ORF">ACAOBT_LOCUS9137</name>
</gene>
<name>A0A9P0K9P8_ACAOB</name>
<dbReference type="EMBL" id="CAKOFQ010006778">
    <property type="protein sequence ID" value="CAH1970846.1"/>
    <property type="molecule type" value="Genomic_DNA"/>
</dbReference>
<sequence length="60" mass="6800">MKMWFVLTDFTRCCIPGATALLMLEMPVHKSMLDFGLDSVRLQDKEANDLPKNGFMHPGT</sequence>
<protein>
    <submittedName>
        <fullName evidence="2">Uncharacterized protein</fullName>
    </submittedName>
</protein>
<accession>A0A9P0K9P8</accession>
<evidence type="ECO:0000313" key="3">
    <source>
        <dbReference type="Proteomes" id="UP001152888"/>
    </source>
</evidence>
<evidence type="ECO:0000313" key="2">
    <source>
        <dbReference type="EMBL" id="CAH1970846.1"/>
    </source>
</evidence>
<keyword evidence="1" id="KW-0732">Signal</keyword>